<evidence type="ECO:0000256" key="1">
    <source>
        <dbReference type="SAM" id="Phobius"/>
    </source>
</evidence>
<evidence type="ECO:0008006" key="4">
    <source>
        <dbReference type="Google" id="ProtNLM"/>
    </source>
</evidence>
<feature type="transmembrane region" description="Helical" evidence="1">
    <location>
        <begin position="15"/>
        <end position="36"/>
    </location>
</feature>
<comment type="caution">
    <text evidence="2">The sequence shown here is derived from an EMBL/GenBank/DDBJ whole genome shotgun (WGS) entry which is preliminary data.</text>
</comment>
<dbReference type="AlphaFoldDB" id="E8KK22"/>
<sequence>MSCQNINAVIVKNRLSAFSLIELLLSLSLSISLLLLTAKSYTQFTQNNVKQKELLFLQKEAHQIIHYFQQHIQHLGFQGSNRENSNFYLFEKENKRYALDNKSCLIFFYDLNSDGCLGKRKTKNSLCVNNEINNTHDLAKEIFGFKIESQEIHIYDKNNLTTCKKHECEGLLNACQEKWKKFTSIEDFKVDKLSFSWKDPEKVMQVTLKLISVKQNNIEYSTTNYIYILN</sequence>
<dbReference type="HOGENOM" id="CLU_101731_0_0_6"/>
<dbReference type="RefSeq" id="WP_005624842.1">
    <property type="nucleotide sequence ID" value="NZ_GL831081.1"/>
</dbReference>
<dbReference type="Proteomes" id="UP000005467">
    <property type="component" value="Unassembled WGS sequence"/>
</dbReference>
<evidence type="ECO:0000313" key="3">
    <source>
        <dbReference type="Proteomes" id="UP000005467"/>
    </source>
</evidence>
<dbReference type="EMBL" id="AEVG01000141">
    <property type="protein sequence ID" value="EFX90758.1"/>
    <property type="molecule type" value="Genomic_DNA"/>
</dbReference>
<proteinExistence type="predicted"/>
<reference evidence="2 3" key="1">
    <citation type="submission" date="2011-01" db="EMBL/GenBank/DDBJ databases">
        <authorList>
            <person name="Muzny D."/>
            <person name="Qin X."/>
            <person name="Deng J."/>
            <person name="Jiang H."/>
            <person name="Liu Y."/>
            <person name="Qu J."/>
            <person name="Song X.-Z."/>
            <person name="Zhang L."/>
            <person name="Thornton R."/>
            <person name="Coyle M."/>
            <person name="Francisco L."/>
            <person name="Jackson L."/>
            <person name="Javaid M."/>
            <person name="Korchina V."/>
            <person name="Kovar C."/>
            <person name="Mata R."/>
            <person name="Mathew T."/>
            <person name="Ngo R."/>
            <person name="Nguyen L."/>
            <person name="Nguyen N."/>
            <person name="Okwuonu G."/>
            <person name="Ongeri F."/>
            <person name="Pham C."/>
            <person name="Simmons D."/>
            <person name="Wilczek-Boney K."/>
            <person name="Hale W."/>
            <person name="Jakkamsetti A."/>
            <person name="Pham P."/>
            <person name="Ruth R."/>
            <person name="San Lucas F."/>
            <person name="Warren J."/>
            <person name="Zhang J."/>
            <person name="Zhao Z."/>
            <person name="Zhou C."/>
            <person name="Zhu D."/>
            <person name="Lee S."/>
            <person name="Bess C."/>
            <person name="Blankenburg K."/>
            <person name="Forbes L."/>
            <person name="Fu Q."/>
            <person name="Gubbala S."/>
            <person name="Hirani K."/>
            <person name="Jayaseelan J.C."/>
            <person name="Lara F."/>
            <person name="Munidasa M."/>
            <person name="Palculict T."/>
            <person name="Patil S."/>
            <person name="Pu L.-L."/>
            <person name="Saada N."/>
            <person name="Tang L."/>
            <person name="Weissenberger G."/>
            <person name="Zhu Y."/>
            <person name="Hemphill L."/>
            <person name="Shang Y."/>
            <person name="Youmans B."/>
            <person name="Ayvaz T."/>
            <person name="Ross M."/>
            <person name="Santibanez J."/>
            <person name="Aqrawi P."/>
            <person name="Gross S."/>
            <person name="Joshi V."/>
            <person name="Fowler G."/>
            <person name="Nazareth L."/>
            <person name="Reid J."/>
            <person name="Worley K."/>
            <person name="Petrosino J."/>
            <person name="Highlander S."/>
            <person name="Gibbs R."/>
        </authorList>
    </citation>
    <scope>NUCLEOTIDE SEQUENCE [LARGE SCALE GENOMIC DNA]</scope>
    <source>
        <strain evidence="2 3">ATCC 25976</strain>
    </source>
</reference>
<keyword evidence="3" id="KW-1185">Reference proteome</keyword>
<dbReference type="PIRSF" id="PIRSF004525">
    <property type="entry name" value="Pilin_peptidase-dep_B_prd"/>
    <property type="match status" value="1"/>
</dbReference>
<gene>
    <name evidence="2" type="ORF">HMPREF0027_2189</name>
</gene>
<evidence type="ECO:0000313" key="2">
    <source>
        <dbReference type="EMBL" id="EFX90758.1"/>
    </source>
</evidence>
<protein>
    <recommendedName>
        <fullName evidence="4">Prepilin-type cleavage/methylation N-terminal domain protein</fullName>
    </recommendedName>
</protein>
<dbReference type="InterPro" id="IPR016419">
    <property type="entry name" value="Prepilin_Pept-dep_B_prd"/>
</dbReference>
<keyword evidence="1" id="KW-0812">Transmembrane</keyword>
<keyword evidence="1" id="KW-0472">Membrane</keyword>
<accession>E8KK22</accession>
<name>E8KK22_9PAST</name>
<organism evidence="2 3">
    <name type="scientific">Actinobacillus ureae ATCC 25976</name>
    <dbReference type="NCBI Taxonomy" id="887324"/>
    <lineage>
        <taxon>Bacteria</taxon>
        <taxon>Pseudomonadati</taxon>
        <taxon>Pseudomonadota</taxon>
        <taxon>Gammaproteobacteria</taxon>
        <taxon>Pasteurellales</taxon>
        <taxon>Pasteurellaceae</taxon>
        <taxon>Actinobacillus</taxon>
    </lineage>
</organism>
<keyword evidence="1" id="KW-1133">Transmembrane helix</keyword>